<feature type="compositionally biased region" description="Basic and acidic residues" evidence="1">
    <location>
        <begin position="128"/>
        <end position="139"/>
    </location>
</feature>
<dbReference type="Pfam" id="PF24864">
    <property type="entry name" value="DUF7730"/>
    <property type="match status" value="1"/>
</dbReference>
<organism evidence="3 4">
    <name type="scientific">Colletotrichum incanum</name>
    <name type="common">Soybean anthracnose fungus</name>
    <dbReference type="NCBI Taxonomy" id="1573173"/>
    <lineage>
        <taxon>Eukaryota</taxon>
        <taxon>Fungi</taxon>
        <taxon>Dikarya</taxon>
        <taxon>Ascomycota</taxon>
        <taxon>Pezizomycotina</taxon>
        <taxon>Sordariomycetes</taxon>
        <taxon>Hypocreomycetidae</taxon>
        <taxon>Glomerellales</taxon>
        <taxon>Glomerellaceae</taxon>
        <taxon>Colletotrichum</taxon>
        <taxon>Colletotrichum spaethianum species complex</taxon>
    </lineage>
</organism>
<feature type="domain" description="DUF7730" evidence="2">
    <location>
        <begin position="191"/>
        <end position="329"/>
    </location>
</feature>
<reference evidence="3 4" key="1">
    <citation type="submission" date="2015-06" db="EMBL/GenBank/DDBJ databases">
        <title>Survival trade-offs in plant roots during colonization by closely related pathogenic and mutualistic fungi.</title>
        <authorList>
            <person name="Hacquard S."/>
            <person name="Kracher B."/>
            <person name="Hiruma K."/>
            <person name="Weinman A."/>
            <person name="Muench P."/>
            <person name="Garrido Oter R."/>
            <person name="Ver Loren van Themaat E."/>
            <person name="Dallerey J.-F."/>
            <person name="Damm U."/>
            <person name="Henrissat B."/>
            <person name="Lespinet O."/>
            <person name="Thon M."/>
            <person name="Kemen E."/>
            <person name="McHardy A.C."/>
            <person name="Schulze-Lefert P."/>
            <person name="O'Connell R.J."/>
        </authorList>
    </citation>
    <scope>NUCLEOTIDE SEQUENCE [LARGE SCALE GENOMIC DNA]</scope>
    <source>
        <strain evidence="3 4">MAFF 238704</strain>
    </source>
</reference>
<name>A0A167A843_COLIC</name>
<evidence type="ECO:0000256" key="1">
    <source>
        <dbReference type="SAM" id="MobiDB-lite"/>
    </source>
</evidence>
<feature type="region of interest" description="Disordered" evidence="1">
    <location>
        <begin position="125"/>
        <end position="158"/>
    </location>
</feature>
<dbReference type="Proteomes" id="UP000076584">
    <property type="component" value="Unassembled WGS sequence"/>
</dbReference>
<evidence type="ECO:0000259" key="2">
    <source>
        <dbReference type="Pfam" id="PF24864"/>
    </source>
</evidence>
<feature type="compositionally biased region" description="Low complexity" evidence="1">
    <location>
        <begin position="140"/>
        <end position="158"/>
    </location>
</feature>
<dbReference type="InterPro" id="IPR056632">
    <property type="entry name" value="DUF7730"/>
</dbReference>
<dbReference type="EMBL" id="LFIW01002023">
    <property type="protein sequence ID" value="KZL79823.1"/>
    <property type="molecule type" value="Genomic_DNA"/>
</dbReference>
<sequence length="510" mass="58265">LVAYSFFRGASRYPRHQDTAEANKSSISGLASLFLPTPSLRHPCLSFCLFALSLASSDPSQFRSPLSDDSPSFDPSRFDSTPCVRGIVNLATSSGDCKRVRSTQVLMGRPNLMHRASQKCLKGLRRTLSRDKTRPDDKSSISGRSSTSWSSFSTNSLFTTKNGEEDECMVVDETIPEDPENDTPVLQLDQFHYFPQLPPEIRQQIYREFWVVAGVERHVFLHNRKLMYSPCITDHTAPDERQIGVAKAFEQSGSDAEVQPHPEWYERMTSKWCNHWKCERLWEDVRDGKAVDAHKTASYMSLLLSCKWIYGECNETFKEYKTVTITDGQTLQRIFHCPRPSYLYEATYINISLREDSGNYLYLNGASLWHILSERDFKVSRVYLWLDAECPVTRRLLTEFRELVNCVPSSMAPRLTIDFPCDAEDGFWAWDEVEVETQNCGCGGGGTKKLEKLVPEFTVVARGRQRFNETSGGYVSNVDRGRPRRKVLRASNPFEDVLLYGRGFHDDSYV</sequence>
<evidence type="ECO:0000313" key="3">
    <source>
        <dbReference type="EMBL" id="KZL79823.1"/>
    </source>
</evidence>
<feature type="non-terminal residue" evidence="3">
    <location>
        <position position="1"/>
    </location>
</feature>
<gene>
    <name evidence="3" type="ORF">CI238_02117</name>
</gene>
<protein>
    <recommendedName>
        <fullName evidence="2">DUF7730 domain-containing protein</fullName>
    </recommendedName>
</protein>
<accession>A0A167A843</accession>
<keyword evidence="4" id="KW-1185">Reference proteome</keyword>
<evidence type="ECO:0000313" key="4">
    <source>
        <dbReference type="Proteomes" id="UP000076584"/>
    </source>
</evidence>
<comment type="caution">
    <text evidence="3">The sequence shown here is derived from an EMBL/GenBank/DDBJ whole genome shotgun (WGS) entry which is preliminary data.</text>
</comment>
<proteinExistence type="predicted"/>
<dbReference type="STRING" id="1573173.A0A167A843"/>
<dbReference type="AlphaFoldDB" id="A0A167A843"/>